<proteinExistence type="predicted"/>
<sequence length="82" mass="9664">FALPPLWQTKLKKQIRHLQMRDDETFMGYSTHARTIQHMLNFVRVSVDDFELAEYLTCGFEFESRVSGFYTGLHKFQSTKAS</sequence>
<dbReference type="AlphaFoldDB" id="A0A0L6VST2"/>
<dbReference type="VEuPathDB" id="FungiDB:VP01_11140g1"/>
<evidence type="ECO:0000313" key="2">
    <source>
        <dbReference type="Proteomes" id="UP000037035"/>
    </source>
</evidence>
<dbReference type="EMBL" id="LAVV01001267">
    <property type="protein sequence ID" value="KNZ63677.1"/>
    <property type="molecule type" value="Genomic_DNA"/>
</dbReference>
<reference evidence="1 2" key="1">
    <citation type="submission" date="2015-08" db="EMBL/GenBank/DDBJ databases">
        <title>Next Generation Sequencing and Analysis of the Genome of Puccinia sorghi L Schw, the Causal Agent of Maize Common Rust.</title>
        <authorList>
            <person name="Rochi L."/>
            <person name="Burguener G."/>
            <person name="Darino M."/>
            <person name="Turjanski A."/>
            <person name="Kreff E."/>
            <person name="Dieguez M.J."/>
            <person name="Sacco F."/>
        </authorList>
    </citation>
    <scope>NUCLEOTIDE SEQUENCE [LARGE SCALE GENOMIC DNA]</scope>
    <source>
        <strain evidence="1 2">RO10H11247</strain>
    </source>
</reference>
<feature type="non-terminal residue" evidence="1">
    <location>
        <position position="1"/>
    </location>
</feature>
<dbReference type="OrthoDB" id="2505542at2759"/>
<comment type="caution">
    <text evidence="1">The sequence shown here is derived from an EMBL/GenBank/DDBJ whole genome shotgun (WGS) entry which is preliminary data.</text>
</comment>
<organism evidence="1 2">
    <name type="scientific">Puccinia sorghi</name>
    <dbReference type="NCBI Taxonomy" id="27349"/>
    <lineage>
        <taxon>Eukaryota</taxon>
        <taxon>Fungi</taxon>
        <taxon>Dikarya</taxon>
        <taxon>Basidiomycota</taxon>
        <taxon>Pucciniomycotina</taxon>
        <taxon>Pucciniomycetes</taxon>
        <taxon>Pucciniales</taxon>
        <taxon>Pucciniaceae</taxon>
        <taxon>Puccinia</taxon>
    </lineage>
</organism>
<accession>A0A0L6VST2</accession>
<evidence type="ECO:0000313" key="1">
    <source>
        <dbReference type="EMBL" id="KNZ63677.1"/>
    </source>
</evidence>
<protein>
    <submittedName>
        <fullName evidence="1">Uncharacterized protein</fullName>
    </submittedName>
</protein>
<gene>
    <name evidence="1" type="ORF">VP01_11140g1</name>
</gene>
<dbReference type="Proteomes" id="UP000037035">
    <property type="component" value="Unassembled WGS sequence"/>
</dbReference>
<keyword evidence="2" id="KW-1185">Reference proteome</keyword>
<name>A0A0L6VST2_9BASI</name>